<feature type="signal peptide" evidence="5">
    <location>
        <begin position="1"/>
        <end position="26"/>
    </location>
</feature>
<gene>
    <name evidence="6" type="ORF">HNR44_002509</name>
</gene>
<reference evidence="6 7" key="1">
    <citation type="submission" date="2020-08" db="EMBL/GenBank/DDBJ databases">
        <title>Genomic Encyclopedia of Type Strains, Phase IV (KMG-IV): sequencing the most valuable type-strain genomes for metagenomic binning, comparative biology and taxonomic classification.</title>
        <authorList>
            <person name="Goeker M."/>
        </authorList>
    </citation>
    <scope>NUCLEOTIDE SEQUENCE [LARGE SCALE GENOMIC DNA]</scope>
    <source>
        <strain evidence="6 7">DSM 21769</strain>
    </source>
</reference>
<evidence type="ECO:0000256" key="4">
    <source>
        <dbReference type="ARBA" id="ARBA00022729"/>
    </source>
</evidence>
<dbReference type="NCBIfam" id="NF037995">
    <property type="entry name" value="TRAP_S1"/>
    <property type="match status" value="1"/>
</dbReference>
<keyword evidence="7" id="KW-1185">Reference proteome</keyword>
<dbReference type="PIRSF" id="PIRSF006470">
    <property type="entry name" value="DctB"/>
    <property type="match status" value="1"/>
</dbReference>
<keyword evidence="3" id="KW-0813">Transport</keyword>
<dbReference type="Proteomes" id="UP000568839">
    <property type="component" value="Unassembled WGS sequence"/>
</dbReference>
<dbReference type="EMBL" id="JACHHJ010000003">
    <property type="protein sequence ID" value="MBB6450526.1"/>
    <property type="molecule type" value="Genomic_DNA"/>
</dbReference>
<feature type="chain" id="PRO_5032608258" evidence="5">
    <location>
        <begin position="27"/>
        <end position="339"/>
    </location>
</feature>
<dbReference type="AlphaFoldDB" id="A0A841PTN5"/>
<protein>
    <submittedName>
        <fullName evidence="6">Tripartite ATP-independent transporter DctP family solute receptor</fullName>
    </submittedName>
</protein>
<evidence type="ECO:0000256" key="5">
    <source>
        <dbReference type="SAM" id="SignalP"/>
    </source>
</evidence>
<evidence type="ECO:0000256" key="2">
    <source>
        <dbReference type="ARBA" id="ARBA00009023"/>
    </source>
</evidence>
<keyword evidence="4 5" id="KW-0732">Signal</keyword>
<dbReference type="GO" id="GO:0030288">
    <property type="term" value="C:outer membrane-bounded periplasmic space"/>
    <property type="evidence" value="ECO:0007669"/>
    <property type="project" value="InterPro"/>
</dbReference>
<dbReference type="InterPro" id="IPR004682">
    <property type="entry name" value="TRAP_DctP"/>
</dbReference>
<dbReference type="PROSITE" id="PS51257">
    <property type="entry name" value="PROKAR_LIPOPROTEIN"/>
    <property type="match status" value="1"/>
</dbReference>
<dbReference type="GO" id="GO:0055085">
    <property type="term" value="P:transmembrane transport"/>
    <property type="evidence" value="ECO:0007669"/>
    <property type="project" value="InterPro"/>
</dbReference>
<sequence>MRKRTHILLMASIFLLLSACESLGEASDREDDKKMRLANATPEGRSLSDALYLFGDIVEEETDGEIDVEVYTNSQVGGDREVFEGMQINTIQGATISTGPISQFAPRFDVLDLPFLFPDEESAYEVLDGPIGEDLLADLPDQNVIGLNYWENGYRTLSNDIREIETLEDVQGLDLRTLESQMHIRLWQQLGANPTPINYGELYLSMDQGTVDGQENPVGNVVNDNFYEVQQYITRTDHIYNASPLMLSKPFWDSLTTEEQEIISEAADKVRDYQRQLNREETEDSYQYLEEQGMTVTELSEEEQERFHEAVEPIYESYEQSENGDLMKRILKEVESVDN</sequence>
<dbReference type="RefSeq" id="WP_184404585.1">
    <property type="nucleotide sequence ID" value="NZ_JACHHJ010000003.1"/>
</dbReference>
<proteinExistence type="inferred from homology"/>
<comment type="similarity">
    <text evidence="2">Belongs to the bacterial solute-binding protein 7 family.</text>
</comment>
<dbReference type="CDD" id="cd13603">
    <property type="entry name" value="PBP2_TRAP_Siap_TeaA_like"/>
    <property type="match status" value="1"/>
</dbReference>
<dbReference type="InterPro" id="IPR018389">
    <property type="entry name" value="DctP_fam"/>
</dbReference>
<dbReference type="InterPro" id="IPR038404">
    <property type="entry name" value="TRAP_DctP_sf"/>
</dbReference>
<dbReference type="PANTHER" id="PTHR33376:SF4">
    <property type="entry name" value="SIALIC ACID-BINDING PERIPLASMIC PROTEIN SIAP"/>
    <property type="match status" value="1"/>
</dbReference>
<comment type="caution">
    <text evidence="6">The sequence shown here is derived from an EMBL/GenBank/DDBJ whole genome shotgun (WGS) entry which is preliminary data.</text>
</comment>
<keyword evidence="6" id="KW-0675">Receptor</keyword>
<name>A0A841PTN5_9BACL</name>
<dbReference type="PANTHER" id="PTHR33376">
    <property type="match status" value="1"/>
</dbReference>
<comment type="subcellular location">
    <subcellularLocation>
        <location evidence="1">Cell envelope</location>
    </subcellularLocation>
</comment>
<evidence type="ECO:0000313" key="7">
    <source>
        <dbReference type="Proteomes" id="UP000568839"/>
    </source>
</evidence>
<evidence type="ECO:0000256" key="1">
    <source>
        <dbReference type="ARBA" id="ARBA00004196"/>
    </source>
</evidence>
<dbReference type="Pfam" id="PF03480">
    <property type="entry name" value="DctP"/>
    <property type="match status" value="1"/>
</dbReference>
<evidence type="ECO:0000256" key="3">
    <source>
        <dbReference type="ARBA" id="ARBA00022448"/>
    </source>
</evidence>
<organism evidence="6 7">
    <name type="scientific">Geomicrobium halophilum</name>
    <dbReference type="NCBI Taxonomy" id="549000"/>
    <lineage>
        <taxon>Bacteria</taxon>
        <taxon>Bacillati</taxon>
        <taxon>Bacillota</taxon>
        <taxon>Bacilli</taxon>
        <taxon>Bacillales</taxon>
        <taxon>Geomicrobium</taxon>
    </lineage>
</organism>
<evidence type="ECO:0000313" key="6">
    <source>
        <dbReference type="EMBL" id="MBB6450526.1"/>
    </source>
</evidence>
<dbReference type="NCBIfam" id="TIGR00787">
    <property type="entry name" value="dctP"/>
    <property type="match status" value="1"/>
</dbReference>
<dbReference type="Gene3D" id="3.40.190.170">
    <property type="entry name" value="Bacterial extracellular solute-binding protein, family 7"/>
    <property type="match status" value="1"/>
</dbReference>
<accession>A0A841PTN5</accession>